<dbReference type="AlphaFoldDB" id="A0A2M3ZLC0"/>
<dbReference type="EMBL" id="GGFM01008616">
    <property type="protein sequence ID" value="MBW29367.1"/>
    <property type="molecule type" value="Transcribed_RNA"/>
</dbReference>
<reference evidence="2" key="1">
    <citation type="submission" date="2018-01" db="EMBL/GenBank/DDBJ databases">
        <title>An insight into the sialome of Amazonian anophelines.</title>
        <authorList>
            <person name="Ribeiro J.M."/>
            <person name="Scarpassa V."/>
            <person name="Calvo E."/>
        </authorList>
    </citation>
    <scope>NUCLEOTIDE SEQUENCE</scope>
    <source>
        <tissue evidence="2">Salivary glands</tissue>
    </source>
</reference>
<proteinExistence type="predicted"/>
<organism evidence="2">
    <name type="scientific">Anopheles braziliensis</name>
    <dbReference type="NCBI Taxonomy" id="58242"/>
    <lineage>
        <taxon>Eukaryota</taxon>
        <taxon>Metazoa</taxon>
        <taxon>Ecdysozoa</taxon>
        <taxon>Arthropoda</taxon>
        <taxon>Hexapoda</taxon>
        <taxon>Insecta</taxon>
        <taxon>Pterygota</taxon>
        <taxon>Neoptera</taxon>
        <taxon>Endopterygota</taxon>
        <taxon>Diptera</taxon>
        <taxon>Nematocera</taxon>
        <taxon>Culicoidea</taxon>
        <taxon>Culicidae</taxon>
        <taxon>Anophelinae</taxon>
        <taxon>Anopheles</taxon>
    </lineage>
</organism>
<evidence type="ECO:0008006" key="3">
    <source>
        <dbReference type="Google" id="ProtNLM"/>
    </source>
</evidence>
<accession>A0A2M3ZLC0</accession>
<keyword evidence="1" id="KW-0732">Signal</keyword>
<evidence type="ECO:0000256" key="1">
    <source>
        <dbReference type="SAM" id="SignalP"/>
    </source>
</evidence>
<feature type="chain" id="PRO_5014675901" description="Secreted peptide" evidence="1">
    <location>
        <begin position="26"/>
        <end position="72"/>
    </location>
</feature>
<protein>
    <recommendedName>
        <fullName evidence="3">Secreted peptide</fullName>
    </recommendedName>
</protein>
<name>A0A2M3ZLC0_9DIPT</name>
<sequence length="72" mass="8360">MSQNGMRYHLLPPLLFLLLPAAVLLIKHWSQAPQSPSSGQQHRGCALLFVEKRFKRPRPHRPVVRFFNGKCR</sequence>
<evidence type="ECO:0000313" key="2">
    <source>
        <dbReference type="EMBL" id="MBW29367.1"/>
    </source>
</evidence>
<feature type="signal peptide" evidence="1">
    <location>
        <begin position="1"/>
        <end position="25"/>
    </location>
</feature>